<protein>
    <submittedName>
        <fullName evidence="1">Uncharacterized protein</fullName>
    </submittedName>
</protein>
<dbReference type="AlphaFoldDB" id="A0A1A9V0N6"/>
<keyword evidence="2" id="KW-1185">Reference proteome</keyword>
<dbReference type="EnsemblMetazoa" id="GAUT021946-RA">
    <property type="protein sequence ID" value="GAUT021946-PA"/>
    <property type="gene ID" value="GAUT021946"/>
</dbReference>
<dbReference type="VEuPathDB" id="VectorBase:GAUT021946"/>
<organism evidence="1 2">
    <name type="scientific">Glossina austeni</name>
    <name type="common">Savannah tsetse fly</name>
    <dbReference type="NCBI Taxonomy" id="7395"/>
    <lineage>
        <taxon>Eukaryota</taxon>
        <taxon>Metazoa</taxon>
        <taxon>Ecdysozoa</taxon>
        <taxon>Arthropoda</taxon>
        <taxon>Hexapoda</taxon>
        <taxon>Insecta</taxon>
        <taxon>Pterygota</taxon>
        <taxon>Neoptera</taxon>
        <taxon>Endopterygota</taxon>
        <taxon>Diptera</taxon>
        <taxon>Brachycera</taxon>
        <taxon>Muscomorpha</taxon>
        <taxon>Hippoboscoidea</taxon>
        <taxon>Glossinidae</taxon>
        <taxon>Glossina</taxon>
    </lineage>
</organism>
<name>A0A1A9V0N6_GLOAU</name>
<evidence type="ECO:0000313" key="1">
    <source>
        <dbReference type="EnsemblMetazoa" id="GAUT021946-PA"/>
    </source>
</evidence>
<proteinExistence type="predicted"/>
<sequence length="181" mass="19137">MIDTAAIRARSSVACSLKPLHSIASGLSSDGANAEMAVANDCSLGVYWAEEDPHCALSAEFILRKWVKFGWSHSSYAMQEPNKPGCVAYSPWSLANGSCRRNADASVNSSTRSMKASGSLLPVKLSSHLLTASMRRLVSAAVGKSWCAPPIGAATGLILLVLLTGAEILDKTNNNSQLSKR</sequence>
<evidence type="ECO:0000313" key="2">
    <source>
        <dbReference type="Proteomes" id="UP000078200"/>
    </source>
</evidence>
<accession>A0A1A9V0N6</accession>
<dbReference type="Proteomes" id="UP000078200">
    <property type="component" value="Unassembled WGS sequence"/>
</dbReference>
<reference evidence="1" key="1">
    <citation type="submission" date="2020-05" db="UniProtKB">
        <authorList>
            <consortium name="EnsemblMetazoa"/>
        </authorList>
    </citation>
    <scope>IDENTIFICATION</scope>
    <source>
        <strain evidence="1">TTRI</strain>
    </source>
</reference>